<dbReference type="InterPro" id="IPR016130">
    <property type="entry name" value="Tyr_Pase_AS"/>
</dbReference>
<reference evidence="2" key="1">
    <citation type="submission" date="2020-05" db="EMBL/GenBank/DDBJ databases">
        <authorList>
            <person name="Chiriac C."/>
            <person name="Salcher M."/>
            <person name="Ghai R."/>
            <person name="Kavagutti S V."/>
        </authorList>
    </citation>
    <scope>NUCLEOTIDE SEQUENCE</scope>
</reference>
<evidence type="ECO:0000313" key="4">
    <source>
        <dbReference type="EMBL" id="CAB4905420.1"/>
    </source>
</evidence>
<accession>A0A6J6UTJ3</accession>
<sequence length="264" mass="28854">MTSVPVSSSPRLIHSSGYRERRRFDALVNFRDLGGHETETGRFTRRGVIYRADGVQRCTPADVAQLESLGVKRVVDLRTAHERVSDGSFDPRHPSIEYRHVPLLDDVSGIGEIAHDEPLVVSYLQMINDSSGRIVEAVNAVVGSPGPVVFHCTAGKDRTGVLAALLLRSVGVPHDVVVADYAKSHAAMDCLVAWYVANRASVGAPLTAVAPDDHQRRRLMGAEPRWMAKVLEVLERRHGGAERYLLGAGATPSTLRALRTRLVQ</sequence>
<dbReference type="InterPro" id="IPR029021">
    <property type="entry name" value="Prot-tyrosine_phosphatase-like"/>
</dbReference>
<feature type="domain" description="Tyrosine specific protein phosphatases" evidence="1">
    <location>
        <begin position="132"/>
        <end position="167"/>
    </location>
</feature>
<dbReference type="PANTHER" id="PTHR31126:SF1">
    <property type="entry name" value="TYROSINE SPECIFIC PROTEIN PHOSPHATASES DOMAIN-CONTAINING PROTEIN"/>
    <property type="match status" value="1"/>
</dbReference>
<evidence type="ECO:0000259" key="1">
    <source>
        <dbReference type="PROSITE" id="PS50056"/>
    </source>
</evidence>
<evidence type="ECO:0000313" key="3">
    <source>
        <dbReference type="EMBL" id="CAB4835513.1"/>
    </source>
</evidence>
<proteinExistence type="predicted"/>
<dbReference type="InterPro" id="IPR000387">
    <property type="entry name" value="Tyr_Pase_dom"/>
</dbReference>
<dbReference type="Pfam" id="PF13350">
    <property type="entry name" value="Y_phosphatase3"/>
    <property type="match status" value="1"/>
</dbReference>
<gene>
    <name evidence="2" type="ORF">UFOPK2754_02544</name>
    <name evidence="3" type="ORF">UFOPK3139_02489</name>
    <name evidence="4" type="ORF">UFOPK3543_01108</name>
</gene>
<organism evidence="2">
    <name type="scientific">freshwater metagenome</name>
    <dbReference type="NCBI Taxonomy" id="449393"/>
    <lineage>
        <taxon>unclassified sequences</taxon>
        <taxon>metagenomes</taxon>
        <taxon>ecological metagenomes</taxon>
    </lineage>
</organism>
<dbReference type="PANTHER" id="PTHR31126">
    <property type="entry name" value="TYROSINE-PROTEIN PHOSPHATASE"/>
    <property type="match status" value="1"/>
</dbReference>
<dbReference type="AlphaFoldDB" id="A0A6J6UTJ3"/>
<protein>
    <submittedName>
        <fullName evidence="2">Unannotated protein</fullName>
    </submittedName>
</protein>
<dbReference type="EMBL" id="CAEZYR010000118">
    <property type="protein sequence ID" value="CAB4763072.1"/>
    <property type="molecule type" value="Genomic_DNA"/>
</dbReference>
<dbReference type="EMBL" id="CAFBMH010000031">
    <property type="protein sequence ID" value="CAB4905420.1"/>
    <property type="molecule type" value="Genomic_DNA"/>
</dbReference>
<dbReference type="EMBL" id="CAFABA010000129">
    <property type="protein sequence ID" value="CAB4835513.1"/>
    <property type="molecule type" value="Genomic_DNA"/>
</dbReference>
<dbReference type="PROSITE" id="PS50056">
    <property type="entry name" value="TYR_PHOSPHATASE_2"/>
    <property type="match status" value="1"/>
</dbReference>
<evidence type="ECO:0000313" key="2">
    <source>
        <dbReference type="EMBL" id="CAB4763072.1"/>
    </source>
</evidence>
<dbReference type="InterPro" id="IPR026893">
    <property type="entry name" value="Tyr/Ser_Pase_IphP-type"/>
</dbReference>
<dbReference type="SUPFAM" id="SSF52799">
    <property type="entry name" value="(Phosphotyrosine protein) phosphatases II"/>
    <property type="match status" value="1"/>
</dbReference>
<dbReference type="GO" id="GO:0004721">
    <property type="term" value="F:phosphoprotein phosphatase activity"/>
    <property type="evidence" value="ECO:0007669"/>
    <property type="project" value="InterPro"/>
</dbReference>
<dbReference type="PROSITE" id="PS00383">
    <property type="entry name" value="TYR_PHOSPHATASE_1"/>
    <property type="match status" value="1"/>
</dbReference>
<name>A0A6J6UTJ3_9ZZZZ</name>
<dbReference type="Gene3D" id="3.90.190.10">
    <property type="entry name" value="Protein tyrosine phosphatase superfamily"/>
    <property type="match status" value="1"/>
</dbReference>